<dbReference type="RefSeq" id="WP_305004947.1">
    <property type="nucleotide sequence ID" value="NZ_JAUQSY010000002.1"/>
</dbReference>
<dbReference type="Proteomes" id="UP001176429">
    <property type="component" value="Unassembled WGS sequence"/>
</dbReference>
<evidence type="ECO:0000256" key="1">
    <source>
        <dbReference type="SAM" id="Phobius"/>
    </source>
</evidence>
<keyword evidence="3" id="KW-1185">Reference proteome</keyword>
<protein>
    <submittedName>
        <fullName evidence="2">Uncharacterized protein</fullName>
    </submittedName>
</protein>
<proteinExistence type="predicted"/>
<evidence type="ECO:0000313" key="3">
    <source>
        <dbReference type="Proteomes" id="UP001176429"/>
    </source>
</evidence>
<accession>A0ABT9B5T8</accession>
<gene>
    <name evidence="2" type="ORF">Q5H93_02720</name>
</gene>
<dbReference type="EMBL" id="JAUQSY010000002">
    <property type="protein sequence ID" value="MDO7873631.1"/>
    <property type="molecule type" value="Genomic_DNA"/>
</dbReference>
<feature type="transmembrane region" description="Helical" evidence="1">
    <location>
        <begin position="241"/>
        <end position="265"/>
    </location>
</feature>
<evidence type="ECO:0000313" key="2">
    <source>
        <dbReference type="EMBL" id="MDO7873631.1"/>
    </source>
</evidence>
<keyword evidence="1" id="KW-0812">Transmembrane</keyword>
<feature type="transmembrane region" description="Helical" evidence="1">
    <location>
        <begin position="217"/>
        <end position="235"/>
    </location>
</feature>
<comment type="caution">
    <text evidence="2">The sequence shown here is derived from an EMBL/GenBank/DDBJ whole genome shotgun (WGS) entry which is preliminary data.</text>
</comment>
<keyword evidence="1" id="KW-0472">Membrane</keyword>
<feature type="transmembrane region" description="Helical" evidence="1">
    <location>
        <begin position="277"/>
        <end position="305"/>
    </location>
</feature>
<feature type="transmembrane region" description="Helical" evidence="1">
    <location>
        <begin position="91"/>
        <end position="124"/>
    </location>
</feature>
<sequence length="320" mass="33934">MQTLSIYLKLRGRLLGRQLREIGWLRLLLLLPFLLMAGSKALAALAPHPLGRWVVPGLVLAGLASAHRQRADLRFLTTVNPAFQPWLAVEYALLALPVALALLVMGAYASAGITLLVAPLAAWAGAASAGRSTRQRPRSLLRSEAFEWVSGLRATRAGLLWPALLALAGWQQATPLGPLVALGVWLLVVLGSYGTPEPLTMLALTGSSAPAVLRRRLLLGLGYAGLTAAPFVWLLGCAGGVGAGLAVGLAWLGLVALIILTKYAFYPNGLQIRISQALLIAITFTLPGHPAYLPLLLVAAGGLWWQSQRRLRQVLGGAQT</sequence>
<organism evidence="2 3">
    <name type="scientific">Hymenobacter aranciens</name>
    <dbReference type="NCBI Taxonomy" id="3063996"/>
    <lineage>
        <taxon>Bacteria</taxon>
        <taxon>Pseudomonadati</taxon>
        <taxon>Bacteroidota</taxon>
        <taxon>Cytophagia</taxon>
        <taxon>Cytophagales</taxon>
        <taxon>Hymenobacteraceae</taxon>
        <taxon>Hymenobacter</taxon>
    </lineage>
</organism>
<name>A0ABT9B5T8_9BACT</name>
<feature type="transmembrane region" description="Helical" evidence="1">
    <location>
        <begin position="176"/>
        <end position="196"/>
    </location>
</feature>
<keyword evidence="1" id="KW-1133">Transmembrane helix</keyword>
<reference evidence="2" key="1">
    <citation type="submission" date="2023-07" db="EMBL/GenBank/DDBJ databases">
        <authorList>
            <person name="Kim M.K."/>
        </authorList>
    </citation>
    <scope>NUCLEOTIDE SEQUENCE</scope>
    <source>
        <strain evidence="2">ASUV-10-1</strain>
    </source>
</reference>